<evidence type="ECO:0000256" key="3">
    <source>
        <dbReference type="SAM" id="MobiDB-lite"/>
    </source>
</evidence>
<gene>
    <name evidence="8" type="ORF">B4U79_08600</name>
    <name evidence="7" type="ORF">B4U79_12451</name>
</gene>
<dbReference type="EMBL" id="NCKU01002661">
    <property type="protein sequence ID" value="RWS09076.1"/>
    <property type="molecule type" value="Genomic_DNA"/>
</dbReference>
<dbReference type="OrthoDB" id="443981at2759"/>
<dbReference type="SMART" id="SM00326">
    <property type="entry name" value="SH3"/>
    <property type="match status" value="1"/>
</dbReference>
<name>A0A3S3S4N1_9ACAR</name>
<dbReference type="SUPFAM" id="SSF50729">
    <property type="entry name" value="PH domain-like"/>
    <property type="match status" value="1"/>
</dbReference>
<dbReference type="SUPFAM" id="SSF48065">
    <property type="entry name" value="DBL homology domain (DH-domain)"/>
    <property type="match status" value="1"/>
</dbReference>
<evidence type="ECO:0000313" key="7">
    <source>
        <dbReference type="EMBL" id="RWS08136.1"/>
    </source>
</evidence>
<dbReference type="AlphaFoldDB" id="A0A3S3S4N1"/>
<evidence type="ECO:0000313" key="9">
    <source>
        <dbReference type="Proteomes" id="UP000285301"/>
    </source>
</evidence>
<feature type="domain" description="PH" evidence="5">
    <location>
        <begin position="309"/>
        <end position="417"/>
    </location>
</feature>
<dbReference type="InterPro" id="IPR011993">
    <property type="entry name" value="PH-like_dom_sf"/>
</dbReference>
<dbReference type="PROSITE" id="PS50003">
    <property type="entry name" value="PH_DOMAIN"/>
    <property type="match status" value="1"/>
</dbReference>
<dbReference type="PROSITE" id="PS50010">
    <property type="entry name" value="DH_2"/>
    <property type="match status" value="1"/>
</dbReference>
<dbReference type="EMBL" id="NCKU01003120">
    <property type="protein sequence ID" value="RWS08136.1"/>
    <property type="molecule type" value="Genomic_DNA"/>
</dbReference>
<dbReference type="GO" id="GO:0005737">
    <property type="term" value="C:cytoplasm"/>
    <property type="evidence" value="ECO:0007669"/>
    <property type="project" value="TreeGrafter"/>
</dbReference>
<evidence type="ECO:0000259" key="5">
    <source>
        <dbReference type="PROSITE" id="PS50003"/>
    </source>
</evidence>
<dbReference type="GO" id="GO:0016192">
    <property type="term" value="P:vesicle-mediated transport"/>
    <property type="evidence" value="ECO:0007669"/>
    <property type="project" value="UniProtKB-ARBA"/>
</dbReference>
<protein>
    <submittedName>
        <fullName evidence="8">Rho guanine nucleotide exchange factor 7-like isoform X2</fullName>
    </submittedName>
</protein>
<evidence type="ECO:0000256" key="2">
    <source>
        <dbReference type="PROSITE-ProRule" id="PRU00192"/>
    </source>
</evidence>
<feature type="domain" description="DH" evidence="6">
    <location>
        <begin position="96"/>
        <end position="279"/>
    </location>
</feature>
<sequence length="610" mass="69714">MDTNSTVTATANAPRTVRAVYNFRGDNNDELCFKKGDLIVLTQYPTGGWWEGTLDGVTGWFPCNYVEDVDGVRGEQCPPIAVSDASAMNEDTSQEYRNFVFNEIISSESQYTKELHETLQLYLLPLQKLNLLPEEELAIVVSRFRDVLTHHLKLLSSLEELRCLSNKERRIGGVFMQLASTLKDVHVQYCSIHVKFVHLIEKKKEEISVFMKEVLNSKDLNKGSVILTSNLSNCFRRLDKYPAVLQELQRYTDEAHPDRGDTQRAVFVYRDIVASCLQMRRQKEMELEVMLGNVKNWPESEEPISTLGSAVNMGPVTVLQSPEGSKEVKKDRYLVLFPGNLLILYVSNEMTSFVFEKKLFLNEITLPRLPEQQSTKDTFEILVTAEEFSMGTAKYIFQCQTIEEVKNWIKLMHQCKSQNKVDSKSLKERRKVKERDFVKSGISSFSSGSLSSMNKSLPANAKRSKYWESKSMLPHPPIRSSRNDVAENDATGSKHMLSPNSKQNEDMAILKVIEAYYLSGRVRKQAVSNVFESPQVLLKDEEKIMVENSKANCTEIEERTLVDCIYALQDEVKQMKAEINYLADCLKSERKSRRKLKAVVEKLCAHLDNI</sequence>
<evidence type="ECO:0000256" key="1">
    <source>
        <dbReference type="ARBA" id="ARBA00022443"/>
    </source>
</evidence>
<dbReference type="STRING" id="1965070.A0A3S3S4N1"/>
<keyword evidence="9" id="KW-1185">Reference proteome</keyword>
<dbReference type="Gene3D" id="1.20.5.390">
    <property type="entry name" value="L1 transposable element, trimerization domain"/>
    <property type="match status" value="1"/>
</dbReference>
<dbReference type="Pfam" id="PF16523">
    <property type="entry name" value="betaPIX_CC"/>
    <property type="match status" value="1"/>
</dbReference>
<reference evidence="8 9" key="1">
    <citation type="journal article" date="2018" name="Gigascience">
        <title>Genomes of trombidid mites reveal novel predicted allergens and laterally-transferred genes associated with secondary metabolism.</title>
        <authorList>
            <person name="Dong X."/>
            <person name="Chaisiri K."/>
            <person name="Xia D."/>
            <person name="Armstrong S.D."/>
            <person name="Fang Y."/>
            <person name="Donnelly M.J."/>
            <person name="Kadowaki T."/>
            <person name="McGarry J.W."/>
            <person name="Darby A.C."/>
            <person name="Makepeace B.L."/>
        </authorList>
    </citation>
    <scope>NUCLEOTIDE SEQUENCE [LARGE SCALE GENOMIC DNA]</scope>
    <source>
        <strain evidence="8">UoL-WK</strain>
    </source>
</reference>
<evidence type="ECO:0000313" key="8">
    <source>
        <dbReference type="EMBL" id="RWS09076.1"/>
    </source>
</evidence>
<comment type="caution">
    <text evidence="8">The sequence shown here is derived from an EMBL/GenBank/DDBJ whole genome shotgun (WGS) entry which is preliminary data.</text>
</comment>
<dbReference type="CDD" id="cd11877">
    <property type="entry name" value="SH3_PIX"/>
    <property type="match status" value="1"/>
</dbReference>
<feature type="region of interest" description="Disordered" evidence="3">
    <location>
        <begin position="471"/>
        <end position="500"/>
    </location>
</feature>
<dbReference type="PRINTS" id="PR00452">
    <property type="entry name" value="SH3DOMAIN"/>
</dbReference>
<dbReference type="PANTHER" id="PTHR46026:SF1">
    <property type="entry name" value="RHO-TYPE GUANINE NUCLEOTIDE EXCHANGE FACTOR, ISOFORM F"/>
    <property type="match status" value="1"/>
</dbReference>
<dbReference type="Pfam" id="PF14604">
    <property type="entry name" value="SH3_9"/>
    <property type="match status" value="1"/>
</dbReference>
<organism evidence="8 9">
    <name type="scientific">Dinothrombium tinctorium</name>
    <dbReference type="NCBI Taxonomy" id="1965070"/>
    <lineage>
        <taxon>Eukaryota</taxon>
        <taxon>Metazoa</taxon>
        <taxon>Ecdysozoa</taxon>
        <taxon>Arthropoda</taxon>
        <taxon>Chelicerata</taxon>
        <taxon>Arachnida</taxon>
        <taxon>Acari</taxon>
        <taxon>Acariformes</taxon>
        <taxon>Trombidiformes</taxon>
        <taxon>Prostigmata</taxon>
        <taxon>Anystina</taxon>
        <taxon>Parasitengona</taxon>
        <taxon>Trombidioidea</taxon>
        <taxon>Trombidiidae</taxon>
        <taxon>Dinothrombium</taxon>
    </lineage>
</organism>
<dbReference type="InterPro" id="IPR001452">
    <property type="entry name" value="SH3_domain"/>
</dbReference>
<dbReference type="Gene3D" id="2.30.30.40">
    <property type="entry name" value="SH3 Domains"/>
    <property type="match status" value="1"/>
</dbReference>
<dbReference type="GO" id="GO:0005085">
    <property type="term" value="F:guanyl-nucleotide exchange factor activity"/>
    <property type="evidence" value="ECO:0007669"/>
    <property type="project" value="InterPro"/>
</dbReference>
<dbReference type="Pfam" id="PF00621">
    <property type="entry name" value="RhoGEF"/>
    <property type="match status" value="1"/>
</dbReference>
<dbReference type="PROSITE" id="PS50002">
    <property type="entry name" value="SH3"/>
    <property type="match status" value="1"/>
</dbReference>
<reference evidence="8" key="2">
    <citation type="submission" date="2018-11" db="EMBL/GenBank/DDBJ databases">
        <title>Trombidioid mite genomics.</title>
        <authorList>
            <person name="Dong X."/>
        </authorList>
    </citation>
    <scope>NUCLEOTIDE SEQUENCE</scope>
    <source>
        <strain evidence="8">UoL-WK</strain>
    </source>
</reference>
<proteinExistence type="predicted"/>
<dbReference type="Proteomes" id="UP000285301">
    <property type="component" value="Unassembled WGS sequence"/>
</dbReference>
<dbReference type="SMART" id="SM00325">
    <property type="entry name" value="RhoGEF"/>
    <property type="match status" value="1"/>
</dbReference>
<dbReference type="InterPro" id="IPR032409">
    <property type="entry name" value="GEF6/7_CC"/>
</dbReference>
<dbReference type="InterPro" id="IPR000219">
    <property type="entry name" value="DH_dom"/>
</dbReference>
<dbReference type="PANTHER" id="PTHR46026">
    <property type="entry name" value="RHO-TYPE GUANINE NUCLEOTIDE EXCHANGE FACTOR, ISOFORM F"/>
    <property type="match status" value="1"/>
</dbReference>
<dbReference type="SUPFAM" id="SSF50044">
    <property type="entry name" value="SH3-domain"/>
    <property type="match status" value="1"/>
</dbReference>
<dbReference type="InterPro" id="IPR001849">
    <property type="entry name" value="PH_domain"/>
</dbReference>
<accession>A0A3S3S4N1</accession>
<dbReference type="InterPro" id="IPR036028">
    <property type="entry name" value="SH3-like_dom_sf"/>
</dbReference>
<keyword evidence="1 2" id="KW-0728">SH3 domain</keyword>
<dbReference type="Gene3D" id="2.30.29.30">
    <property type="entry name" value="Pleckstrin-homology domain (PH domain)/Phosphotyrosine-binding domain (PTB)"/>
    <property type="match status" value="1"/>
</dbReference>
<evidence type="ECO:0000259" key="4">
    <source>
        <dbReference type="PROSITE" id="PS50002"/>
    </source>
</evidence>
<dbReference type="Pfam" id="PF00169">
    <property type="entry name" value="PH"/>
    <property type="match status" value="1"/>
</dbReference>
<feature type="domain" description="SH3" evidence="4">
    <location>
        <begin position="12"/>
        <end position="71"/>
    </location>
</feature>
<dbReference type="InterPro" id="IPR035899">
    <property type="entry name" value="DBL_dom_sf"/>
</dbReference>
<dbReference type="FunFam" id="2.30.30.40:FF:000072">
    <property type="entry name" value="Unconventional Myosin IB"/>
    <property type="match status" value="1"/>
</dbReference>
<dbReference type="CDD" id="cd00160">
    <property type="entry name" value="RhoGEF"/>
    <property type="match status" value="1"/>
</dbReference>
<evidence type="ECO:0000259" key="6">
    <source>
        <dbReference type="PROSITE" id="PS50010"/>
    </source>
</evidence>
<dbReference type="SMART" id="SM00233">
    <property type="entry name" value="PH"/>
    <property type="match status" value="1"/>
</dbReference>
<dbReference type="Gene3D" id="1.20.900.10">
    <property type="entry name" value="Dbl homology (DH) domain"/>
    <property type="match status" value="1"/>
</dbReference>